<evidence type="ECO:0000313" key="2">
    <source>
        <dbReference type="EMBL" id="CAD6338102.1"/>
    </source>
</evidence>
<protein>
    <submittedName>
        <fullName evidence="2">Uncharacterized protein</fullName>
    </submittedName>
</protein>
<feature type="compositionally biased region" description="Low complexity" evidence="1">
    <location>
        <begin position="67"/>
        <end position="76"/>
    </location>
</feature>
<comment type="caution">
    <text evidence="2">The sequence shown here is derived from an EMBL/GenBank/DDBJ whole genome shotgun (WGS) entry which is preliminary data.</text>
</comment>
<feature type="compositionally biased region" description="Low complexity" evidence="1">
    <location>
        <begin position="84"/>
        <end position="97"/>
    </location>
</feature>
<accession>A0A811S9C0</accession>
<organism evidence="2 3">
    <name type="scientific">Miscanthus lutarioriparius</name>
    <dbReference type="NCBI Taxonomy" id="422564"/>
    <lineage>
        <taxon>Eukaryota</taxon>
        <taxon>Viridiplantae</taxon>
        <taxon>Streptophyta</taxon>
        <taxon>Embryophyta</taxon>
        <taxon>Tracheophyta</taxon>
        <taxon>Spermatophyta</taxon>
        <taxon>Magnoliopsida</taxon>
        <taxon>Liliopsida</taxon>
        <taxon>Poales</taxon>
        <taxon>Poaceae</taxon>
        <taxon>PACMAD clade</taxon>
        <taxon>Panicoideae</taxon>
        <taxon>Andropogonodae</taxon>
        <taxon>Andropogoneae</taxon>
        <taxon>Saccharinae</taxon>
        <taxon>Miscanthus</taxon>
    </lineage>
</organism>
<keyword evidence="3" id="KW-1185">Reference proteome</keyword>
<evidence type="ECO:0000256" key="1">
    <source>
        <dbReference type="SAM" id="MobiDB-lite"/>
    </source>
</evidence>
<sequence>MAVLEPPAGALAPGPISFFSFASRIGETHLRPRREPSHPPSPAADHERSWRTPSRTAPPTRALAPSATPRLPAAAGPRRRRTSARGSTLPSSPSADRASLRRARSSTAGPQSQQRARPHSQHGEQQQVVSVARCATAACTRPVEFAGPSTRAGLSVETAAPAQDLAGRARPLEFAGPSAVRIRGQEARPALRRGGLRFVLGAVHVDSGRRRGADASTRWKRGADASGEGRRRRCGRVAWEARRGGAEVSGGAPEGGKTGGDANANLRLASLALEKRPTPTFFHGQAKVVRLALGSQSSPIYPTKQLYLHFRGPNQKLTT</sequence>
<name>A0A811S9C0_9POAL</name>
<feature type="region of interest" description="Disordered" evidence="1">
    <location>
        <begin position="27"/>
        <end position="128"/>
    </location>
</feature>
<feature type="compositionally biased region" description="Basic and acidic residues" evidence="1">
    <location>
        <begin position="27"/>
        <end position="37"/>
    </location>
</feature>
<dbReference type="EMBL" id="CAJGYO010000018">
    <property type="protein sequence ID" value="CAD6338102.1"/>
    <property type="molecule type" value="Genomic_DNA"/>
</dbReference>
<reference evidence="2" key="1">
    <citation type="submission" date="2020-10" db="EMBL/GenBank/DDBJ databases">
        <authorList>
            <person name="Han B."/>
            <person name="Lu T."/>
            <person name="Zhao Q."/>
            <person name="Huang X."/>
            <person name="Zhao Y."/>
        </authorList>
    </citation>
    <scope>NUCLEOTIDE SEQUENCE</scope>
</reference>
<evidence type="ECO:0000313" key="3">
    <source>
        <dbReference type="Proteomes" id="UP000604825"/>
    </source>
</evidence>
<dbReference type="AlphaFoldDB" id="A0A811S9C0"/>
<gene>
    <name evidence="2" type="ORF">NCGR_LOCUS62200</name>
</gene>
<proteinExistence type="predicted"/>
<dbReference type="Proteomes" id="UP000604825">
    <property type="component" value="Unassembled WGS sequence"/>
</dbReference>